<dbReference type="Proteomes" id="UP000538931">
    <property type="component" value="Unassembled WGS sequence"/>
</dbReference>
<evidence type="ECO:0000256" key="2">
    <source>
        <dbReference type="ARBA" id="ARBA00022525"/>
    </source>
</evidence>
<keyword evidence="7" id="KW-0969">Cilium</keyword>
<dbReference type="Gene3D" id="1.20.1330.10">
    <property type="entry name" value="f41 fragment of flagellin, N-terminal domain"/>
    <property type="match status" value="1"/>
</dbReference>
<evidence type="ECO:0000259" key="5">
    <source>
        <dbReference type="Pfam" id="PF00669"/>
    </source>
</evidence>
<dbReference type="GO" id="GO:0005576">
    <property type="term" value="C:extracellular region"/>
    <property type="evidence" value="ECO:0007669"/>
    <property type="project" value="UniProtKB-SubCell"/>
</dbReference>
<comment type="subcellular location">
    <subcellularLocation>
        <location evidence="4">Secreted</location>
    </subcellularLocation>
    <subcellularLocation>
        <location evidence="4">Bacterial flagellum</location>
    </subcellularLocation>
</comment>
<keyword evidence="7" id="KW-0966">Cell projection</keyword>
<dbReference type="InterPro" id="IPR046358">
    <property type="entry name" value="Flagellin_C"/>
</dbReference>
<evidence type="ECO:0000313" key="7">
    <source>
        <dbReference type="EMBL" id="MBA4500917.1"/>
    </source>
</evidence>
<sequence>MAVINTNVASLNAQNNLMKSQNDLQTSLQRLSSGLRINSAKDDAAGLAISDRMTAQIRGLNQAQRNANDGISLAQTAEGAMSESTNILQRMRELAIQSANDTNSDVDRANLQKEVSQLQQELNRISETTTFNGKNILDGSFTSAKFQVGANSNETINVSIGSTSAQKIGAYQGGSSANIGAAAAVAADISAGNEVAADTLTINGYLGSEEYAVAAGATAKNIAEGVNGLSGGTGVTASARTETTISGLSADGTVTFDLSSSNGAGAVNITAGVTTSDLSNLSDAINAKSGETGIFATLSDDKTAITLTNEQGEDINIQDLSHSAGGESISVAGQAMGAAGDGSDGSIVVGGEVSFESNRNFNVSAAANTDILAAPVAGTLSAVSDIDIGSQSGSNDAISVIDKALSYISEQRADLGAVQNRFESTIANLASISENVSAARSRIQDADFAQETANLTRNQILQQAGTSILAQANQLPQQVLSLLG</sequence>
<dbReference type="GO" id="GO:0009288">
    <property type="term" value="C:bacterial-type flagellum"/>
    <property type="evidence" value="ECO:0007669"/>
    <property type="project" value="UniProtKB-SubCell"/>
</dbReference>
<name>A0A7W1WVJ7_9GAMM</name>
<comment type="function">
    <text evidence="4">Flagellin is the subunit protein which polymerizes to form the filaments of bacterial flagella.</text>
</comment>
<dbReference type="InterPro" id="IPR001492">
    <property type="entry name" value="Flagellin"/>
</dbReference>
<feature type="domain" description="Flagellin N-terminal" evidence="5">
    <location>
        <begin position="4"/>
        <end position="142"/>
    </location>
</feature>
<dbReference type="PANTHER" id="PTHR42792:SF2">
    <property type="entry name" value="FLAGELLIN"/>
    <property type="match status" value="1"/>
</dbReference>
<keyword evidence="3 4" id="KW-0975">Bacterial flagellum</keyword>
<evidence type="ECO:0000256" key="4">
    <source>
        <dbReference type="RuleBase" id="RU362073"/>
    </source>
</evidence>
<keyword evidence="8" id="KW-1185">Reference proteome</keyword>
<evidence type="ECO:0000256" key="1">
    <source>
        <dbReference type="ARBA" id="ARBA00005709"/>
    </source>
</evidence>
<dbReference type="Gene3D" id="2.170.280.10">
    <property type="entry name" value="f41 fragment of flagellin, middle domain"/>
    <property type="match status" value="1"/>
</dbReference>
<keyword evidence="7" id="KW-0282">Flagellum</keyword>
<dbReference type="SUPFAM" id="SSF64518">
    <property type="entry name" value="Phase 1 flagellin"/>
    <property type="match status" value="1"/>
</dbReference>
<organism evidence="7 8">
    <name type="scientific">Marinobacterium marinum</name>
    <dbReference type="NCBI Taxonomy" id="2756129"/>
    <lineage>
        <taxon>Bacteria</taxon>
        <taxon>Pseudomonadati</taxon>
        <taxon>Pseudomonadota</taxon>
        <taxon>Gammaproteobacteria</taxon>
        <taxon>Oceanospirillales</taxon>
        <taxon>Oceanospirillaceae</taxon>
        <taxon>Marinobacterium</taxon>
    </lineage>
</organism>
<accession>A0A7W1WVJ7</accession>
<gene>
    <name evidence="7" type="ORF">H1S06_00840</name>
</gene>
<dbReference type="GO" id="GO:0005198">
    <property type="term" value="F:structural molecule activity"/>
    <property type="evidence" value="ECO:0007669"/>
    <property type="project" value="UniProtKB-UniRule"/>
</dbReference>
<dbReference type="InterPro" id="IPR001029">
    <property type="entry name" value="Flagellin_N"/>
</dbReference>
<dbReference type="InterPro" id="IPR010810">
    <property type="entry name" value="Flagellin_hook_IN_motif"/>
</dbReference>
<keyword evidence="2 4" id="KW-0964">Secreted</keyword>
<reference evidence="7 8" key="1">
    <citation type="submission" date="2020-07" db="EMBL/GenBank/DDBJ databases">
        <title>Bacterium isolated from marien macroalgae.</title>
        <authorList>
            <person name="Zhu K."/>
            <person name="Lu D."/>
            <person name="Du Z."/>
        </authorList>
    </citation>
    <scope>NUCLEOTIDE SEQUENCE [LARGE SCALE GENOMIC DNA]</scope>
    <source>
        <strain evidence="7 8">3-1745</strain>
    </source>
</reference>
<proteinExistence type="inferred from homology"/>
<dbReference type="AlphaFoldDB" id="A0A7W1WVJ7"/>
<dbReference type="Pfam" id="PF00700">
    <property type="entry name" value="Flagellin_C"/>
    <property type="match status" value="1"/>
</dbReference>
<evidence type="ECO:0000313" key="8">
    <source>
        <dbReference type="Proteomes" id="UP000538931"/>
    </source>
</evidence>
<evidence type="ECO:0000259" key="6">
    <source>
        <dbReference type="Pfam" id="PF00700"/>
    </source>
</evidence>
<protein>
    <recommendedName>
        <fullName evidence="4">Flagellin</fullName>
    </recommendedName>
</protein>
<dbReference type="EMBL" id="JACEMT010000029">
    <property type="protein sequence ID" value="MBA4500917.1"/>
    <property type="molecule type" value="Genomic_DNA"/>
</dbReference>
<evidence type="ECO:0000256" key="3">
    <source>
        <dbReference type="ARBA" id="ARBA00023143"/>
    </source>
</evidence>
<dbReference type="Pfam" id="PF00669">
    <property type="entry name" value="Flagellin_N"/>
    <property type="match status" value="1"/>
</dbReference>
<dbReference type="Gene3D" id="6.10.10.10">
    <property type="entry name" value="Flagellar export chaperone, C-terminal domain"/>
    <property type="match status" value="1"/>
</dbReference>
<dbReference type="PRINTS" id="PR00207">
    <property type="entry name" value="FLAGELLIN"/>
</dbReference>
<comment type="similarity">
    <text evidence="1 4">Belongs to the bacterial flagellin family.</text>
</comment>
<dbReference type="InterPro" id="IPR042187">
    <property type="entry name" value="Flagellin_C_sub2"/>
</dbReference>
<comment type="caution">
    <text evidence="7">The sequence shown here is derived from an EMBL/GenBank/DDBJ whole genome shotgun (WGS) entry which is preliminary data.</text>
</comment>
<dbReference type="PANTHER" id="PTHR42792">
    <property type="entry name" value="FLAGELLIN"/>
    <property type="match status" value="1"/>
</dbReference>
<feature type="domain" description="Flagellin C-terminal" evidence="6">
    <location>
        <begin position="398"/>
        <end position="483"/>
    </location>
</feature>
<dbReference type="Gene3D" id="2.30.220.10">
    <property type="entry name" value="f41 fragment of flagellin, C-terminal domain"/>
    <property type="match status" value="1"/>
</dbReference>
<dbReference type="Pfam" id="PF07196">
    <property type="entry name" value="Flagellin_IN"/>
    <property type="match status" value="1"/>
</dbReference>